<evidence type="ECO:0000256" key="4">
    <source>
        <dbReference type="PIRNR" id="PIRNR037755"/>
    </source>
</evidence>
<dbReference type="WBParaSite" id="ACRNAN_Path_818.g3113.t1">
    <property type="protein sequence ID" value="ACRNAN_Path_818.g3113.t1"/>
    <property type="gene ID" value="ACRNAN_Path_818.g3113"/>
</dbReference>
<protein>
    <recommendedName>
        <fullName evidence="4">tRNA N(3)-methylcytidine methyltransferase</fullName>
        <ecNumber evidence="4">2.1.1.-</ecNumber>
    </recommendedName>
</protein>
<evidence type="ECO:0000259" key="5">
    <source>
        <dbReference type="Pfam" id="PF08242"/>
    </source>
</evidence>
<dbReference type="InterPro" id="IPR026113">
    <property type="entry name" value="METTL2/6/8-like"/>
</dbReference>
<organism evidence="6 7">
    <name type="scientific">Acrobeloides nanus</name>
    <dbReference type="NCBI Taxonomy" id="290746"/>
    <lineage>
        <taxon>Eukaryota</taxon>
        <taxon>Metazoa</taxon>
        <taxon>Ecdysozoa</taxon>
        <taxon>Nematoda</taxon>
        <taxon>Chromadorea</taxon>
        <taxon>Rhabditida</taxon>
        <taxon>Tylenchina</taxon>
        <taxon>Cephalobomorpha</taxon>
        <taxon>Cephaloboidea</taxon>
        <taxon>Cephalobidae</taxon>
        <taxon>Acrobeloides</taxon>
    </lineage>
</organism>
<dbReference type="GO" id="GO:0032259">
    <property type="term" value="P:methylation"/>
    <property type="evidence" value="ECO:0007669"/>
    <property type="project" value="UniProtKB-KW"/>
</dbReference>
<proteinExistence type="inferred from homology"/>
<accession>A0A914CC79</accession>
<reference evidence="7" key="1">
    <citation type="submission" date="2022-11" db="UniProtKB">
        <authorList>
            <consortium name="WormBaseParasite"/>
        </authorList>
    </citation>
    <scope>IDENTIFICATION</scope>
</reference>
<dbReference type="GO" id="GO:0008173">
    <property type="term" value="F:RNA methyltransferase activity"/>
    <property type="evidence" value="ECO:0007669"/>
    <property type="project" value="UniProtKB-ARBA"/>
</dbReference>
<dbReference type="Proteomes" id="UP000887540">
    <property type="component" value="Unplaced"/>
</dbReference>
<comment type="function">
    <text evidence="4">S-adenosyl-L-methionine-dependent methyltransferase.</text>
</comment>
<evidence type="ECO:0000313" key="6">
    <source>
        <dbReference type="Proteomes" id="UP000887540"/>
    </source>
</evidence>
<evidence type="ECO:0000256" key="3">
    <source>
        <dbReference type="ARBA" id="ARBA00022679"/>
    </source>
</evidence>
<dbReference type="InterPro" id="IPR013217">
    <property type="entry name" value="Methyltransf_12"/>
</dbReference>
<name>A0A914CC79_9BILA</name>
<comment type="similarity">
    <text evidence="1 4">Belongs to the methyltransferase superfamily. METL family.</text>
</comment>
<keyword evidence="2 4" id="KW-0489">Methyltransferase</keyword>
<evidence type="ECO:0000256" key="2">
    <source>
        <dbReference type="ARBA" id="ARBA00022603"/>
    </source>
</evidence>
<dbReference type="SUPFAM" id="SSF53335">
    <property type="entry name" value="S-adenosyl-L-methionine-dependent methyltransferases"/>
    <property type="match status" value="1"/>
</dbReference>
<dbReference type="AlphaFoldDB" id="A0A914CC79"/>
<sequence>MDESMYSPSTSDLLKTLSLEEKEQLEKQTFVSDFKKDKLQKEARKNWDKFYNRNRDNFFKDRHWTQKEFTDICSSLNFKDNIVFIEAGCGVGNLIFPLMEFYPYWKFCGFDFSNHAIQLLNDRAEKLDVKIFSHVLDITDEDAVAGLQLPSADLISLVFVLSAISPNKHETVLKNIHRLLKPGGFVVFRDYAIYDHAMLRFKRDCKIEDRFYVRQDGTCAYYFYTEEIEKLFTDSGFRAVKTEYIHKRTVNTKENIDVPRIFVQGCFQRNI</sequence>
<keyword evidence="3 4" id="KW-0808">Transferase</keyword>
<evidence type="ECO:0000256" key="1">
    <source>
        <dbReference type="ARBA" id="ARBA00009725"/>
    </source>
</evidence>
<dbReference type="InterPro" id="IPR029063">
    <property type="entry name" value="SAM-dependent_MTases_sf"/>
</dbReference>
<evidence type="ECO:0000313" key="7">
    <source>
        <dbReference type="WBParaSite" id="ACRNAN_Path_818.g3113.t1"/>
    </source>
</evidence>
<feature type="domain" description="Methyltransferase type 12" evidence="5">
    <location>
        <begin position="86"/>
        <end position="185"/>
    </location>
</feature>
<keyword evidence="6" id="KW-1185">Reference proteome</keyword>
<dbReference type="Gene3D" id="3.40.50.150">
    <property type="entry name" value="Vaccinia Virus protein VP39"/>
    <property type="match status" value="1"/>
</dbReference>
<dbReference type="CDD" id="cd02440">
    <property type="entry name" value="AdoMet_MTases"/>
    <property type="match status" value="1"/>
</dbReference>
<dbReference type="Pfam" id="PF08242">
    <property type="entry name" value="Methyltransf_12"/>
    <property type="match status" value="1"/>
</dbReference>
<dbReference type="PANTHER" id="PTHR22809">
    <property type="entry name" value="METHYLTRANSFERASE-RELATED"/>
    <property type="match status" value="1"/>
</dbReference>
<dbReference type="EC" id="2.1.1.-" evidence="4"/>
<dbReference type="PANTHER" id="PTHR22809:SF5">
    <property type="entry name" value="TRNA N(3)-METHYLCYTIDINE METHYLTRANSFERASE METTL6"/>
    <property type="match status" value="1"/>
</dbReference>
<dbReference type="PIRSF" id="PIRSF037755">
    <property type="entry name" value="Mettl2_prd"/>
    <property type="match status" value="1"/>
</dbReference>
<dbReference type="GO" id="GO:0008757">
    <property type="term" value="F:S-adenosylmethionine-dependent methyltransferase activity"/>
    <property type="evidence" value="ECO:0007669"/>
    <property type="project" value="UniProtKB-ARBA"/>
</dbReference>